<name>A0AAV1ZUT8_9ARAC</name>
<keyword evidence="4" id="KW-1185">Reference proteome</keyword>
<evidence type="ECO:0000313" key="3">
    <source>
        <dbReference type="EMBL" id="CAL1275569.1"/>
    </source>
</evidence>
<keyword evidence="2" id="KW-0472">Membrane</keyword>
<proteinExistence type="predicted"/>
<feature type="region of interest" description="Disordered" evidence="1">
    <location>
        <begin position="63"/>
        <end position="91"/>
    </location>
</feature>
<protein>
    <recommendedName>
        <fullName evidence="5">Gustatory receptor</fullName>
    </recommendedName>
</protein>
<dbReference type="AlphaFoldDB" id="A0AAV1ZUT8"/>
<evidence type="ECO:0000313" key="4">
    <source>
        <dbReference type="Proteomes" id="UP001497382"/>
    </source>
</evidence>
<evidence type="ECO:0000256" key="1">
    <source>
        <dbReference type="SAM" id="MobiDB-lite"/>
    </source>
</evidence>
<accession>A0AAV1ZUT8</accession>
<keyword evidence="2" id="KW-0812">Transmembrane</keyword>
<gene>
    <name evidence="3" type="ORF">LARSCL_LOCUS8146</name>
</gene>
<sequence>MKHKIIGSKILPCDTPALIFLFQIIFWGCFIVEGGHCSSLATGRGHHLLSFMPRRQRWDFQPPQQHWDIQPPQQRRDFQPPRQRRDFQQPRQHQDYSPLWVLLLILIAAVLWVEMNQKQHFWRGLERFSEAAGKQLDKKPIPDIERWRLQRIETIETLQELEKKLEIVCFYSSCGEVAGSGNSLTPGAMGFTGEPFSQSAESVMYPTGCLTEEASSIMELILSAKYQNDLQAVLLKDKQVSLSLDGWLKFSPNLEMEFQKIFDYDLKSQNSMKFKSYNAFFNFLTHFKNFERTIEYMKSSEYSSLLKESDEINELREFSRRVLDSPSFSNKIRYSLFVLNILIGANNYVISLTKDYRDVRVENIVSAMLFLQNNLDMKFSFKVKPSDLILLNVLDLAKDITSDIDGTKIFKDRRCPYSDSLAHVIYMLQQELNMIESSFPII</sequence>
<feature type="transmembrane region" description="Helical" evidence="2">
    <location>
        <begin position="96"/>
        <end position="113"/>
    </location>
</feature>
<feature type="compositionally biased region" description="Basic and acidic residues" evidence="1">
    <location>
        <begin position="74"/>
        <end position="91"/>
    </location>
</feature>
<keyword evidence="2" id="KW-1133">Transmembrane helix</keyword>
<evidence type="ECO:0000256" key="2">
    <source>
        <dbReference type="SAM" id="Phobius"/>
    </source>
</evidence>
<organism evidence="3 4">
    <name type="scientific">Larinioides sclopetarius</name>
    <dbReference type="NCBI Taxonomy" id="280406"/>
    <lineage>
        <taxon>Eukaryota</taxon>
        <taxon>Metazoa</taxon>
        <taxon>Ecdysozoa</taxon>
        <taxon>Arthropoda</taxon>
        <taxon>Chelicerata</taxon>
        <taxon>Arachnida</taxon>
        <taxon>Araneae</taxon>
        <taxon>Araneomorphae</taxon>
        <taxon>Entelegynae</taxon>
        <taxon>Araneoidea</taxon>
        <taxon>Araneidae</taxon>
        <taxon>Larinioides</taxon>
    </lineage>
</organism>
<feature type="transmembrane region" description="Helical" evidence="2">
    <location>
        <begin position="20"/>
        <end position="41"/>
    </location>
</feature>
<evidence type="ECO:0008006" key="5">
    <source>
        <dbReference type="Google" id="ProtNLM"/>
    </source>
</evidence>
<comment type="caution">
    <text evidence="3">The sequence shown here is derived from an EMBL/GenBank/DDBJ whole genome shotgun (WGS) entry which is preliminary data.</text>
</comment>
<reference evidence="3 4" key="1">
    <citation type="submission" date="2024-04" db="EMBL/GenBank/DDBJ databases">
        <authorList>
            <person name="Rising A."/>
            <person name="Reimegard J."/>
            <person name="Sonavane S."/>
            <person name="Akerstrom W."/>
            <person name="Nylinder S."/>
            <person name="Hedman E."/>
            <person name="Kallberg Y."/>
        </authorList>
    </citation>
    <scope>NUCLEOTIDE SEQUENCE [LARGE SCALE GENOMIC DNA]</scope>
</reference>
<dbReference type="EMBL" id="CAXIEN010000085">
    <property type="protein sequence ID" value="CAL1275569.1"/>
    <property type="molecule type" value="Genomic_DNA"/>
</dbReference>
<dbReference type="Proteomes" id="UP001497382">
    <property type="component" value="Unassembled WGS sequence"/>
</dbReference>